<evidence type="ECO:0000313" key="2">
    <source>
        <dbReference type="EMBL" id="GAS81300.1"/>
    </source>
</evidence>
<reference evidence="2 4" key="1">
    <citation type="journal article" date="2016" name="Genome Announc.">
        <title>Draft Genome Sequence of Paenibacillus amylolyticus Heshi-A3, Isolated from Fermented Rice Bran in a Japanese Fermented Seafood Dish.</title>
        <authorList>
            <person name="Akuzawa S."/>
            <person name="Nagaoka J."/>
            <person name="Kanekatsu M."/>
            <person name="Kubota E."/>
            <person name="Ohtake R."/>
            <person name="Suzuki T."/>
            <person name="Kanesaki Y."/>
        </authorList>
    </citation>
    <scope>NUCLEOTIDE SEQUENCE [LARGE SCALE GENOMIC DNA]</scope>
    <source>
        <strain evidence="2 4">Heshi-A3</strain>
    </source>
</reference>
<dbReference type="OrthoDB" id="67547at2"/>
<comment type="caution">
    <text evidence="2">The sequence shown here is derived from an EMBL/GenBank/DDBJ whole genome shotgun (WGS) entry which is preliminary data.</text>
</comment>
<dbReference type="RefSeq" id="WP_062834023.1">
    <property type="nucleotide sequence ID" value="NZ_BCNV01000001.1"/>
</dbReference>
<accession>A0A117I0X8</accession>
<name>A0A117I0X8_PAEAM</name>
<dbReference type="InterPro" id="IPR058776">
    <property type="entry name" value="KhtT-like_N"/>
</dbReference>
<evidence type="ECO:0000313" key="5">
    <source>
        <dbReference type="Proteomes" id="UP000187134"/>
    </source>
</evidence>
<sequence length="70" mass="7775">MNIRECPLPGIGVKYQFDTKGGNQLVIIVHEDGRRELFSVDPQDNEELTLIAELEDDECVTLSGLIGGWS</sequence>
<dbReference type="Pfam" id="PF25991">
    <property type="entry name" value="KhtT_N"/>
    <property type="match status" value="1"/>
</dbReference>
<evidence type="ECO:0000259" key="1">
    <source>
        <dbReference type="Pfam" id="PF25991"/>
    </source>
</evidence>
<feature type="domain" description="Potassium/proton antiporter subunit KhtT-like N-terminal" evidence="1">
    <location>
        <begin position="1"/>
        <end position="68"/>
    </location>
</feature>
<evidence type="ECO:0000313" key="4">
    <source>
        <dbReference type="Proteomes" id="UP000069697"/>
    </source>
</evidence>
<dbReference type="AlphaFoldDB" id="A0A117I0X8"/>
<dbReference type="EMBL" id="MRTJ01000001">
    <property type="protein sequence ID" value="OMF17571.1"/>
    <property type="molecule type" value="Genomic_DNA"/>
</dbReference>
<gene>
    <name evidence="3" type="ORF">BK131_06325</name>
    <name evidence="2" type="ORF">PAHA3_1374</name>
</gene>
<dbReference type="Proteomes" id="UP000069697">
    <property type="component" value="Unassembled WGS sequence"/>
</dbReference>
<proteinExistence type="predicted"/>
<protein>
    <submittedName>
        <fullName evidence="2">Potassium-efflux system protein, YhaT</fullName>
    </submittedName>
</protein>
<dbReference type="EMBL" id="BCNV01000001">
    <property type="protein sequence ID" value="GAS81300.1"/>
    <property type="molecule type" value="Genomic_DNA"/>
</dbReference>
<organism evidence="2 4">
    <name type="scientific">Paenibacillus amylolyticus</name>
    <dbReference type="NCBI Taxonomy" id="1451"/>
    <lineage>
        <taxon>Bacteria</taxon>
        <taxon>Bacillati</taxon>
        <taxon>Bacillota</taxon>
        <taxon>Bacilli</taxon>
        <taxon>Bacillales</taxon>
        <taxon>Paenibacillaceae</taxon>
        <taxon>Paenibacillus</taxon>
    </lineage>
</organism>
<reference evidence="4" key="2">
    <citation type="submission" date="2016-01" db="EMBL/GenBank/DDBJ databases">
        <title>Draft Genome Sequence of Paenibacillus amylolyticus Heshi-A3 that Was Isolated from Fermented Rice Bran with Aging Salted Mackerel, Which Was Named Heshiko as Traditional Fermented Seafood in Japan.</title>
        <authorList>
            <person name="Akuzawa S."/>
            <person name="Nakagawa J."/>
            <person name="Kanekatsu T."/>
            <person name="Kubota E."/>
            <person name="Ohtake R."/>
            <person name="Suzuki T."/>
            <person name="Kanesaki Y."/>
        </authorList>
    </citation>
    <scope>NUCLEOTIDE SEQUENCE [LARGE SCALE GENOMIC DNA]</scope>
    <source>
        <strain evidence="4">Heshi-A3</strain>
    </source>
</reference>
<reference evidence="3 5" key="3">
    <citation type="submission" date="2016-11" db="EMBL/GenBank/DDBJ databases">
        <title>Paenibacillus species isolates.</title>
        <authorList>
            <person name="Beno S.M."/>
        </authorList>
    </citation>
    <scope>NUCLEOTIDE SEQUENCE [LARGE SCALE GENOMIC DNA]</scope>
    <source>
        <strain evidence="3 5">FSL H8-0246</strain>
    </source>
</reference>
<evidence type="ECO:0000313" key="3">
    <source>
        <dbReference type="EMBL" id="OMF17571.1"/>
    </source>
</evidence>
<dbReference type="Proteomes" id="UP000187134">
    <property type="component" value="Unassembled WGS sequence"/>
</dbReference>